<keyword evidence="1" id="KW-0547">Nucleotide-binding</keyword>
<dbReference type="STRING" id="1121937.GCA_000423125_00220"/>
<dbReference type="SMART" id="SM00487">
    <property type="entry name" value="DEXDc"/>
    <property type="match status" value="1"/>
</dbReference>
<reference evidence="7 8" key="1">
    <citation type="journal article" date="2018" name="Nat. Biotechnol.">
        <title>A standardized bacterial taxonomy based on genome phylogeny substantially revises the tree of life.</title>
        <authorList>
            <person name="Parks D.H."/>
            <person name="Chuvochina M."/>
            <person name="Waite D.W."/>
            <person name="Rinke C."/>
            <person name="Skarshewski A."/>
            <person name="Chaumeil P.A."/>
            <person name="Hugenholtz P."/>
        </authorList>
    </citation>
    <scope>NUCLEOTIDE SEQUENCE [LARGE SCALE GENOMIC DNA]</scope>
    <source>
        <strain evidence="7">UBA9158</strain>
    </source>
</reference>
<evidence type="ECO:0000259" key="6">
    <source>
        <dbReference type="PROSITE" id="PS51194"/>
    </source>
</evidence>
<protein>
    <submittedName>
        <fullName evidence="7">ATP-dependent helicase HrpB</fullName>
    </submittedName>
</protein>
<comment type="caution">
    <text evidence="7">The sequence shown here is derived from an EMBL/GenBank/DDBJ whole genome shotgun (WGS) entry which is preliminary data.</text>
</comment>
<evidence type="ECO:0000313" key="7">
    <source>
        <dbReference type="EMBL" id="HAN27200.1"/>
    </source>
</evidence>
<proteinExistence type="predicted"/>
<dbReference type="EMBL" id="DMND01000080">
    <property type="protein sequence ID" value="HAN27200.1"/>
    <property type="molecule type" value="Genomic_DNA"/>
</dbReference>
<evidence type="ECO:0000259" key="5">
    <source>
        <dbReference type="PROSITE" id="PS51192"/>
    </source>
</evidence>
<sequence>MPALPVTDVLPPLREALAAGRDVVLEAPPGAGKTTLVPLALLSETWLAEQSILLVQPRRVATRAAAARMAQLLGETTGQRVGYRMRLESRVSAATRVEVITEGVLARRLQADPGLSGVGLVIFDEFHERNLDAELGLALTLQSRALFRDDVPLRIMVMSATLQGVPVAGLLQSPCVLVSPGRQFPVHIEYGAGLSSTEPVEGPVVRAVQRVLAERAGSVLVFLPGQAEIRRVQSRLAGRVPEDVRTLPLHGGLSLAQQQAAIDPCDAGRRKVVLATNIAETSLTIEGVTTVIDSGLERQALFAAATGTTRLATRRISQASAAQRAGRAGRLAPGYCLRLYSTDQYAALPEQRVPEVLQSDLAPLALQLLAWGVSSPAELAWLDTPPAAHWQQALEVLQRCAAAFVRDSGQWQLTRHGVQLAGLPLHPRLGHMLLCGADMGAAETAALLAALLAERNPFSSEGVDLSPALACLRGEVPRQAPLRAWFQRTWQQARRYTSLARKHGSAPGAHEVEVGALSLSADEQLAVLIALAWPERVACARPGAAPGAFQLANGRSASLPPEDALAAARWLAVADLGGVQGQSSDRVYAAAALDSVRFEDVLAPLVRVVERVEWDDRQERFVAERRRQVGQLLLQRETLAVVPAGARDEALRALLHRRGLQVLPWTPWLEQWRARVRLLRHLQPARPDAPWPALDDASLLATIDDWLLPHLGGVTRLADFGRVDLRSILAGLLPWPLPRELERLAPERIKVPSGNNISIDYTGDTPVLAVKLQEMFGCEDTPCIAGGLQPLQLQLLSPARRPLQVTQDLATFWRNVYPEVKKEMKGRYPKHPWPDNPLTAVATHLTRKRAESG</sequence>
<feature type="domain" description="Helicase ATP-binding" evidence="5">
    <location>
        <begin position="14"/>
        <end position="162"/>
    </location>
</feature>
<dbReference type="InterPro" id="IPR001650">
    <property type="entry name" value="Helicase_C-like"/>
</dbReference>
<evidence type="ECO:0000256" key="2">
    <source>
        <dbReference type="ARBA" id="ARBA00022801"/>
    </source>
</evidence>
<dbReference type="InterPro" id="IPR056329">
    <property type="entry name" value="CON_HrpB"/>
</dbReference>
<dbReference type="CDD" id="cd18791">
    <property type="entry name" value="SF2_C_RHA"/>
    <property type="match status" value="1"/>
</dbReference>
<dbReference type="SUPFAM" id="SSF52540">
    <property type="entry name" value="P-loop containing nucleoside triphosphate hydrolases"/>
    <property type="match status" value="2"/>
</dbReference>
<dbReference type="InterPro" id="IPR011545">
    <property type="entry name" value="DEAD/DEAH_box_helicase_dom"/>
</dbReference>
<name>A0A3C1KKG2_9GAMM</name>
<evidence type="ECO:0000256" key="1">
    <source>
        <dbReference type="ARBA" id="ARBA00022741"/>
    </source>
</evidence>
<evidence type="ECO:0000313" key="8">
    <source>
        <dbReference type="Proteomes" id="UP000259273"/>
    </source>
</evidence>
<dbReference type="GO" id="GO:0004386">
    <property type="term" value="F:helicase activity"/>
    <property type="evidence" value="ECO:0007669"/>
    <property type="project" value="UniProtKB-KW"/>
</dbReference>
<organism evidence="7 8">
    <name type="scientific">Haliea salexigens</name>
    <dbReference type="NCBI Taxonomy" id="287487"/>
    <lineage>
        <taxon>Bacteria</taxon>
        <taxon>Pseudomonadati</taxon>
        <taxon>Pseudomonadota</taxon>
        <taxon>Gammaproteobacteria</taxon>
        <taxon>Cellvibrionales</taxon>
        <taxon>Halieaceae</taxon>
        <taxon>Haliea</taxon>
    </lineage>
</organism>
<dbReference type="GO" id="GO:0016787">
    <property type="term" value="F:hydrolase activity"/>
    <property type="evidence" value="ECO:0007669"/>
    <property type="project" value="UniProtKB-KW"/>
</dbReference>
<dbReference type="Pfam" id="PF00270">
    <property type="entry name" value="DEAD"/>
    <property type="match status" value="1"/>
</dbReference>
<dbReference type="AlphaFoldDB" id="A0A3C1KKG2"/>
<accession>A0A3C1KKG2</accession>
<dbReference type="InterPro" id="IPR014001">
    <property type="entry name" value="Helicase_ATP-bd"/>
</dbReference>
<dbReference type="GO" id="GO:0005524">
    <property type="term" value="F:ATP binding"/>
    <property type="evidence" value="ECO:0007669"/>
    <property type="project" value="UniProtKB-KW"/>
</dbReference>
<dbReference type="PANTHER" id="PTHR43519:SF1">
    <property type="entry name" value="ATP-DEPENDENT RNA HELICASE HRPB"/>
    <property type="match status" value="1"/>
</dbReference>
<dbReference type="InterPro" id="IPR010225">
    <property type="entry name" value="HrpB"/>
</dbReference>
<keyword evidence="2" id="KW-0378">Hydrolase</keyword>
<gene>
    <name evidence="7" type="primary">hrpB</name>
    <name evidence="7" type="ORF">DCP75_05675</name>
</gene>
<dbReference type="Proteomes" id="UP000259273">
    <property type="component" value="Unassembled WGS sequence"/>
</dbReference>
<dbReference type="PANTHER" id="PTHR43519">
    <property type="entry name" value="ATP-DEPENDENT RNA HELICASE HRPB"/>
    <property type="match status" value="1"/>
</dbReference>
<dbReference type="Pfam" id="PF24473">
    <property type="entry name" value="CON_HrpB"/>
    <property type="match status" value="1"/>
</dbReference>
<dbReference type="GO" id="GO:0003676">
    <property type="term" value="F:nucleic acid binding"/>
    <property type="evidence" value="ECO:0007669"/>
    <property type="project" value="InterPro"/>
</dbReference>
<dbReference type="NCBIfam" id="TIGR01970">
    <property type="entry name" value="DEAH_box_HrpB"/>
    <property type="match status" value="1"/>
</dbReference>
<dbReference type="InterPro" id="IPR049614">
    <property type="entry name" value="HrpB_DEXH"/>
</dbReference>
<dbReference type="CDD" id="cd17990">
    <property type="entry name" value="DEXHc_HrpB"/>
    <property type="match status" value="1"/>
</dbReference>
<keyword evidence="4" id="KW-0067">ATP-binding</keyword>
<evidence type="ECO:0000256" key="3">
    <source>
        <dbReference type="ARBA" id="ARBA00022806"/>
    </source>
</evidence>
<dbReference type="Pfam" id="PF00271">
    <property type="entry name" value="Helicase_C"/>
    <property type="match status" value="1"/>
</dbReference>
<dbReference type="SMART" id="SM00490">
    <property type="entry name" value="HELICc"/>
    <property type="match status" value="1"/>
</dbReference>
<dbReference type="PROSITE" id="PS51192">
    <property type="entry name" value="HELICASE_ATP_BIND_1"/>
    <property type="match status" value="1"/>
</dbReference>
<feature type="domain" description="Helicase C-terminal" evidence="6">
    <location>
        <begin position="203"/>
        <end position="372"/>
    </location>
</feature>
<keyword evidence="3 7" id="KW-0347">Helicase</keyword>
<dbReference type="InterPro" id="IPR027417">
    <property type="entry name" value="P-loop_NTPase"/>
</dbReference>
<dbReference type="PIRSF" id="PIRSF005496">
    <property type="entry name" value="ATP_hel_hrpB"/>
    <property type="match status" value="1"/>
</dbReference>
<dbReference type="SMART" id="SM00847">
    <property type="entry name" value="HA2"/>
    <property type="match status" value="1"/>
</dbReference>
<dbReference type="Gene3D" id="1.20.120.1080">
    <property type="match status" value="1"/>
</dbReference>
<evidence type="ECO:0000256" key="4">
    <source>
        <dbReference type="ARBA" id="ARBA00022840"/>
    </source>
</evidence>
<dbReference type="Gene3D" id="3.40.50.300">
    <property type="entry name" value="P-loop containing nucleotide triphosphate hydrolases"/>
    <property type="match status" value="2"/>
</dbReference>
<dbReference type="Pfam" id="PF08482">
    <property type="entry name" value="HrpB_C"/>
    <property type="match status" value="1"/>
</dbReference>
<dbReference type="PROSITE" id="PS51194">
    <property type="entry name" value="HELICASE_CTER"/>
    <property type="match status" value="1"/>
</dbReference>
<dbReference type="InterPro" id="IPR013689">
    <property type="entry name" value="RNA_helicase_ATP-dep_HrpB_C"/>
</dbReference>
<dbReference type="InterPro" id="IPR007502">
    <property type="entry name" value="Helicase-assoc_dom"/>
</dbReference>